<dbReference type="InterPro" id="IPR011836">
    <property type="entry name" value="YhdP"/>
</dbReference>
<dbReference type="RefSeq" id="WP_092992179.1">
    <property type="nucleotide sequence ID" value="NZ_FMWD01000001.1"/>
</dbReference>
<dbReference type="Pfam" id="PF13116">
    <property type="entry name" value="YhdP"/>
    <property type="match status" value="1"/>
</dbReference>
<accession>A0A1G5PMI4</accession>
<evidence type="ECO:0000313" key="4">
    <source>
        <dbReference type="Proteomes" id="UP000199648"/>
    </source>
</evidence>
<protein>
    <submittedName>
        <fullName evidence="3">TIGR02099 family protein</fullName>
    </submittedName>
</protein>
<gene>
    <name evidence="3" type="ORF">SAMN03097708_00472</name>
</gene>
<dbReference type="Proteomes" id="UP000199648">
    <property type="component" value="Unassembled WGS sequence"/>
</dbReference>
<feature type="transmembrane region" description="Helical" evidence="1">
    <location>
        <begin position="12"/>
        <end position="36"/>
    </location>
</feature>
<dbReference type="STRING" id="415747.SAMN03097708_00472"/>
<sequence length="1196" mass="132591">MKRLPHPRRLYSFALYTAAAVVIALAVLLSLARLLLPSMEDYRAVVEDWASSFLEQPVTISGMDARLTGFSPSLELTGIALLSATTTRPMVHAESLRVDIDVPASLKSGQLVLGPLVITGADLAIERDREGILHVTGAQRRDGQGPRDADSFGAWLLAQPRVTVLDSRLEWREPDRPAYQFEDIEFELDNDGERHRLNASLQLPEELGTRMAVSLDMSGDILRPEQWSGQLFGRIEGVHPAPWLAIADFPGLQLSDGSVDASIWSEWRGGSLQSLEGEAKGRRLVAVSGSKSIRWEELGGRFRWLRNDHGWHASLGELTAVRDGKSWPAARLELSREGETTRLAADFLRLEDAERLLTFVPGLADEQRDLIAGLKPEGDLLNLRVERSNGRITGQMRFKDLGIEPWERSPGFRGLDGELYVDQAGIRFELATEQAEVIAPRLFRESLPIASLRGHVLVGRTDAGWQVQGQQLVFTNEDLEGEAQLEVQLPDGGGSPYIDLRSRFRNGRGVSVPRYLPAHIMPTPAVRWLDQAFRRGRITEGTALFRGRTSDFPFRKREGRFEVRFEAEEVELAFRDEWPHLHDVEVEVVFDGTQMLLHSSQARFLDSQVARCRVEIPDLRRSRLLVDGVAAGPLSDVLRTLRETPLAERIGEGALADFRAEGKSRLALRLEVPLSSRKQPPLSAAGELQLRGSRFAVDERLVFGKLDGTLHFDNSDFRAEAIQGRLFEYPVQFSVATEDGRTTITGVGRAGAKALGELEIPFADALIGETDWKANLVLPHDRSGGARLQIHSDFKGLTSHLPEPFDKVKGESRPFQLTRYLSGTRSGELSVAYGSRFQAAVALDSRGGLDRASLHFGTGMPDLPDTRRIRLTGELAGVVPQAWRRLLPAKDGGKGSEPALPIEVAMKRLQLTPFESGEGESPTTRPVEFPRMDVHVQRLEFDDAVLGELRFHAEPRLGRVHFTEVGLRNGSFRIVGDGQWQRSTNRTRFDLQLKAPDLGRMMDDLDFVSVIKKGKTRAEGHLEWEGSPSQFALDRLYGTLRVDIRKGTIEDVDPGSGRLLGLFSLSALPKRLRLDFSDVFRKGLDFDRIDGDLRLYGGDILTENLAVDSASAQMVMSGRTGLVKRDYDMLVSVVPNVSDSLAVAGGLALGPQAGAIIWVLQKVFHSQIDKATMFQYMVKGPWSAPVMERLPGTDAG</sequence>
<dbReference type="EMBL" id="FMWD01000001">
    <property type="protein sequence ID" value="SCZ50678.1"/>
    <property type="molecule type" value="Genomic_DNA"/>
</dbReference>
<keyword evidence="1" id="KW-0472">Membrane</keyword>
<dbReference type="PANTHER" id="PTHR38690:SF1">
    <property type="entry name" value="PROTEASE"/>
    <property type="match status" value="1"/>
</dbReference>
<name>A0A1G5PMI4_9GAMM</name>
<evidence type="ECO:0000256" key="1">
    <source>
        <dbReference type="SAM" id="Phobius"/>
    </source>
</evidence>
<dbReference type="PANTHER" id="PTHR38690">
    <property type="entry name" value="PROTEASE-RELATED"/>
    <property type="match status" value="1"/>
</dbReference>
<keyword evidence="4" id="KW-1185">Reference proteome</keyword>
<proteinExistence type="predicted"/>
<keyword evidence="1" id="KW-1133">Transmembrane helix</keyword>
<reference evidence="3 4" key="1">
    <citation type="submission" date="2016-10" db="EMBL/GenBank/DDBJ databases">
        <authorList>
            <person name="de Groot N.N."/>
        </authorList>
    </citation>
    <scope>NUCLEOTIDE SEQUENCE [LARGE SCALE GENOMIC DNA]</scope>
    <source>
        <strain evidence="3 4">HLD2</strain>
    </source>
</reference>
<evidence type="ECO:0000313" key="3">
    <source>
        <dbReference type="EMBL" id="SCZ50678.1"/>
    </source>
</evidence>
<keyword evidence="1" id="KW-0812">Transmembrane</keyword>
<dbReference type="OrthoDB" id="9762238at2"/>
<evidence type="ECO:0000259" key="2">
    <source>
        <dbReference type="Pfam" id="PF13116"/>
    </source>
</evidence>
<dbReference type="InterPro" id="IPR025263">
    <property type="entry name" value="YhdP_central"/>
</dbReference>
<dbReference type="AlphaFoldDB" id="A0A1G5PMI4"/>
<organism evidence="3 4">
    <name type="scientific">Thiohalomonas denitrificans</name>
    <dbReference type="NCBI Taxonomy" id="415747"/>
    <lineage>
        <taxon>Bacteria</taxon>
        <taxon>Pseudomonadati</taxon>
        <taxon>Pseudomonadota</taxon>
        <taxon>Gammaproteobacteria</taxon>
        <taxon>Thiohalomonadales</taxon>
        <taxon>Thiohalomonadaceae</taxon>
        <taxon>Thiohalomonas</taxon>
    </lineage>
</organism>
<feature type="domain" description="YhdP central" evidence="2">
    <location>
        <begin position="7"/>
        <end position="910"/>
    </location>
</feature>